<evidence type="ECO:0000313" key="1">
    <source>
        <dbReference type="EMBL" id="MBK5898705.1"/>
    </source>
</evidence>
<organism evidence="1 2">
    <name type="scientific">Catonella massiliensis</name>
    <dbReference type="NCBI Taxonomy" id="2799636"/>
    <lineage>
        <taxon>Bacteria</taxon>
        <taxon>Bacillati</taxon>
        <taxon>Bacillota</taxon>
        <taxon>Clostridia</taxon>
        <taxon>Lachnospirales</taxon>
        <taxon>Lachnospiraceae</taxon>
        <taxon>Catonella</taxon>
    </lineage>
</organism>
<dbReference type="InterPro" id="IPR036890">
    <property type="entry name" value="HATPase_C_sf"/>
</dbReference>
<gene>
    <name evidence="1" type="ORF">JJN12_13130</name>
</gene>
<accession>A0ABS1J3U3</accession>
<comment type="caution">
    <text evidence="1">The sequence shown here is derived from an EMBL/GenBank/DDBJ whole genome shotgun (WGS) entry which is preliminary data.</text>
</comment>
<protein>
    <submittedName>
        <fullName evidence="1">ATP-binding protein</fullName>
    </submittedName>
</protein>
<dbReference type="GO" id="GO:0005524">
    <property type="term" value="F:ATP binding"/>
    <property type="evidence" value="ECO:0007669"/>
    <property type="project" value="UniProtKB-KW"/>
</dbReference>
<dbReference type="Pfam" id="PF13589">
    <property type="entry name" value="HATPase_c_3"/>
    <property type="match status" value="1"/>
</dbReference>
<keyword evidence="2" id="KW-1185">Reference proteome</keyword>
<dbReference type="EMBL" id="JAEPRJ010000001">
    <property type="protein sequence ID" value="MBK5898705.1"/>
    <property type="molecule type" value="Genomic_DNA"/>
</dbReference>
<reference evidence="1 2" key="1">
    <citation type="submission" date="2021-01" db="EMBL/GenBank/DDBJ databases">
        <title>Isolation and description of Catonella massiliensis sp. nov., a novel Catonella species, isolated from a stable periodontitis subject.</title>
        <authorList>
            <person name="Antezack A."/>
            <person name="Boxberger M."/>
            <person name="La Scola B."/>
            <person name="Monnet-Corti V."/>
        </authorList>
    </citation>
    <scope>NUCLEOTIDE SEQUENCE [LARGE SCALE GENOMIC DNA]</scope>
    <source>
        <strain evidence="1 2">Marseille-Q4567</strain>
    </source>
</reference>
<dbReference type="SUPFAM" id="SSF55874">
    <property type="entry name" value="ATPase domain of HSP90 chaperone/DNA topoisomerase II/histidine kinase"/>
    <property type="match status" value="1"/>
</dbReference>
<dbReference type="RefSeq" id="WP_208430106.1">
    <property type="nucleotide sequence ID" value="NZ_JAEPRJ010000001.1"/>
</dbReference>
<dbReference type="Gene3D" id="3.30.565.10">
    <property type="entry name" value="Histidine kinase-like ATPase, C-terminal domain"/>
    <property type="match status" value="1"/>
</dbReference>
<dbReference type="Proteomes" id="UP000604730">
    <property type="component" value="Unassembled WGS sequence"/>
</dbReference>
<name>A0ABS1J3U3_9FIRM</name>
<sequence>MAQEELQVTFDINTIDHLGVKLYSTIPPMIAELVSNAWDADASNVYINFNNEGEKTITVSDDGTGMTFSELNEHFLKVGRNRRVEMHKDETEGGRKVLGKKGLGKLSMFGIGKKITISTIKSGIKNTFVMDYKQLKDCEGNVYKPSVIDYCVETDEKNGTSFLIEQLSRKSDFDIERLYRNLQTRFHIYSDKFVVHINDDEKYKIKSNDIPDDKFQFVWRYPEDFEKDFDTEIDKFKDLFEFGKEKGVHGKIYTSQTPLNKAVQGIVLFSRGKLVQEHSTFDDRANDNFFQYMSGYFDVDFIDSSFEVDNCSTDRKSLAWDIDENEELYKLKELLKKLVSVSQKKWREERKAEKKKKVSSHGHNVDEWIKTLNPAEKTLAKKLTDAIIDNDDINEETAAEYIGCIKDMYSFEGFKQFTAELDELQELDNEHAIRLLTDWNNIEAKEYAKITIGRIKTIEQFEKFIKDNASERDIIQKFLEEFPWLLDPKMSKFEREITYTNLLKRNFSDETDLPDSNRRLDFLCTNSAGVIHIIELKRPRIRLKTKEIQQISEYVEFIETQFPQTQGHVKGFLISDNMTYEPGAEKVRKGLESVDIFVKSYSDLLAEARRYNDDLYRMYENISSKKNENVGE</sequence>
<proteinExistence type="predicted"/>
<evidence type="ECO:0000313" key="2">
    <source>
        <dbReference type="Proteomes" id="UP000604730"/>
    </source>
</evidence>
<keyword evidence="1" id="KW-0067">ATP-binding</keyword>
<dbReference type="Gene3D" id="3.40.1350.10">
    <property type="match status" value="1"/>
</dbReference>
<keyword evidence="1" id="KW-0547">Nucleotide-binding</keyword>
<dbReference type="InterPro" id="IPR011856">
    <property type="entry name" value="tRNA_endonuc-like_dom_sf"/>
</dbReference>